<dbReference type="OrthoDB" id="5809458at2759"/>
<dbReference type="InterPro" id="IPR036249">
    <property type="entry name" value="Thioredoxin-like_sf"/>
</dbReference>
<evidence type="ECO:0000256" key="1">
    <source>
        <dbReference type="ARBA" id="ARBA00006475"/>
    </source>
</evidence>
<dbReference type="SFLD" id="SFLDG01200">
    <property type="entry name" value="SUF1.1"/>
    <property type="match status" value="1"/>
</dbReference>
<dbReference type="InterPro" id="IPR040079">
    <property type="entry name" value="Glutathione_S-Trfase"/>
</dbReference>
<dbReference type="InterPro" id="IPR050931">
    <property type="entry name" value="Mito_Protein_Transport_Metaxin"/>
</dbReference>
<comment type="similarity">
    <text evidence="1">Belongs to the FAX family.</text>
</comment>
<reference evidence="3 4" key="1">
    <citation type="journal article" date="2016" name="Mol. Biol. Evol.">
        <title>Comparative Genomics of Early-Diverging Mushroom-Forming Fungi Provides Insights into the Origins of Lignocellulose Decay Capabilities.</title>
        <authorList>
            <person name="Nagy L.G."/>
            <person name="Riley R."/>
            <person name="Tritt A."/>
            <person name="Adam C."/>
            <person name="Daum C."/>
            <person name="Floudas D."/>
            <person name="Sun H."/>
            <person name="Yadav J.S."/>
            <person name="Pangilinan J."/>
            <person name="Larsson K.H."/>
            <person name="Matsuura K."/>
            <person name="Barry K."/>
            <person name="Labutti K."/>
            <person name="Kuo R."/>
            <person name="Ohm R.A."/>
            <person name="Bhattacharya S.S."/>
            <person name="Shirouzu T."/>
            <person name="Yoshinaga Y."/>
            <person name="Martin F.M."/>
            <person name="Grigoriev I.V."/>
            <person name="Hibbett D.S."/>
        </authorList>
    </citation>
    <scope>NUCLEOTIDE SEQUENCE [LARGE SCALE GENOMIC DNA]</scope>
    <source>
        <strain evidence="3 4">TUFC12733</strain>
    </source>
</reference>
<dbReference type="SUPFAM" id="SSF47616">
    <property type="entry name" value="GST C-terminal domain-like"/>
    <property type="match status" value="1"/>
</dbReference>
<dbReference type="InterPro" id="IPR036282">
    <property type="entry name" value="Glutathione-S-Trfase_C_sf"/>
</dbReference>
<dbReference type="Gene3D" id="1.20.1050.10">
    <property type="match status" value="1"/>
</dbReference>
<dbReference type="GO" id="GO:0005737">
    <property type="term" value="C:cytoplasm"/>
    <property type="evidence" value="ECO:0007669"/>
    <property type="project" value="TreeGrafter"/>
</dbReference>
<dbReference type="SUPFAM" id="SSF52833">
    <property type="entry name" value="Thioredoxin-like"/>
    <property type="match status" value="1"/>
</dbReference>
<dbReference type="Gene3D" id="3.40.30.10">
    <property type="entry name" value="Glutaredoxin"/>
    <property type="match status" value="1"/>
</dbReference>
<proteinExistence type="inferred from homology"/>
<protein>
    <recommendedName>
        <fullName evidence="2">Thioredoxin-like fold domain-containing protein</fullName>
    </recommendedName>
</protein>
<evidence type="ECO:0000259" key="2">
    <source>
        <dbReference type="Pfam" id="PF17172"/>
    </source>
</evidence>
<dbReference type="SFLD" id="SFLDS00019">
    <property type="entry name" value="Glutathione_Transferase_(cytos"/>
    <property type="match status" value="1"/>
</dbReference>
<dbReference type="EMBL" id="KV417316">
    <property type="protein sequence ID" value="KZO91907.1"/>
    <property type="molecule type" value="Genomic_DNA"/>
</dbReference>
<dbReference type="SFLD" id="SFLDG01180">
    <property type="entry name" value="SUF1"/>
    <property type="match status" value="1"/>
</dbReference>
<dbReference type="AlphaFoldDB" id="A0A167HRL1"/>
<dbReference type="InterPro" id="IPR012336">
    <property type="entry name" value="Thioredoxin-like_fold"/>
</dbReference>
<dbReference type="InterPro" id="IPR026928">
    <property type="entry name" value="FAX/IsoI-like"/>
</dbReference>
<organism evidence="3 4">
    <name type="scientific">Calocera viscosa (strain TUFC12733)</name>
    <dbReference type="NCBI Taxonomy" id="1330018"/>
    <lineage>
        <taxon>Eukaryota</taxon>
        <taxon>Fungi</taxon>
        <taxon>Dikarya</taxon>
        <taxon>Basidiomycota</taxon>
        <taxon>Agaricomycotina</taxon>
        <taxon>Dacrymycetes</taxon>
        <taxon>Dacrymycetales</taxon>
        <taxon>Dacrymycetaceae</taxon>
        <taxon>Calocera</taxon>
    </lineage>
</organism>
<evidence type="ECO:0000313" key="4">
    <source>
        <dbReference type="Proteomes" id="UP000076738"/>
    </source>
</evidence>
<dbReference type="PANTHER" id="PTHR12289:SF41">
    <property type="entry name" value="FAILED AXON CONNECTIONS-RELATED"/>
    <property type="match status" value="1"/>
</dbReference>
<gene>
    <name evidence="3" type="ORF">CALVIDRAFT_530485</name>
</gene>
<dbReference type="Proteomes" id="UP000076738">
    <property type="component" value="Unassembled WGS sequence"/>
</dbReference>
<dbReference type="PANTHER" id="PTHR12289">
    <property type="entry name" value="METAXIN RELATED"/>
    <property type="match status" value="1"/>
</dbReference>
<name>A0A167HRL1_CALVF</name>
<feature type="domain" description="Thioredoxin-like fold" evidence="2">
    <location>
        <begin position="23"/>
        <end position="120"/>
    </location>
</feature>
<evidence type="ECO:0000313" key="3">
    <source>
        <dbReference type="EMBL" id="KZO91907.1"/>
    </source>
</evidence>
<accession>A0A167HRL1</accession>
<sequence length="261" mass="29663">MSNEPLKLHAFDKPAASPYKSFYCQKTECYLRATSITYELAPAMPYSAPRSQLPYVTLPSGEDLSDSQCIIQRLSGESDDRNLDKLLTPAQRTQSRAIIAYVDGFIFPTLVWHRASEPANWEELYKEVFVAQLPWGLRDLAAAYQKRQYRLTAWYNGVGRHTPDEVRDILREWIEGIVDLLKSHQAPHPYIMGLATPTLADVSVYSLLVCALGTRSNAFVQKQILASDVLRSYVKHLTERWFPEYEEILRDIESDGTAGTA</sequence>
<keyword evidence="4" id="KW-1185">Reference proteome</keyword>
<dbReference type="Pfam" id="PF17172">
    <property type="entry name" value="GST_N_4"/>
    <property type="match status" value="1"/>
</dbReference>